<organism evidence="3 4">
    <name type="scientific">Trichuris trichiura</name>
    <name type="common">Whipworm</name>
    <name type="synonym">Trichocephalus trichiurus</name>
    <dbReference type="NCBI Taxonomy" id="36087"/>
    <lineage>
        <taxon>Eukaryota</taxon>
        <taxon>Metazoa</taxon>
        <taxon>Ecdysozoa</taxon>
        <taxon>Nematoda</taxon>
        <taxon>Enoplea</taxon>
        <taxon>Dorylaimia</taxon>
        <taxon>Trichinellida</taxon>
        <taxon>Trichuridae</taxon>
        <taxon>Trichuris</taxon>
    </lineage>
</organism>
<dbReference type="SUPFAM" id="SSF50729">
    <property type="entry name" value="PH domain-like"/>
    <property type="match status" value="1"/>
</dbReference>
<gene>
    <name evidence="3" type="ORF">TTRE_0000311501</name>
</gene>
<dbReference type="STRING" id="36087.A0A077Z824"/>
<feature type="region of interest" description="Disordered" evidence="2">
    <location>
        <begin position="1"/>
        <end position="39"/>
    </location>
</feature>
<accession>A0A077Z824</accession>
<evidence type="ECO:0000313" key="3">
    <source>
        <dbReference type="EMBL" id="CDW54845.1"/>
    </source>
</evidence>
<evidence type="ECO:0000256" key="1">
    <source>
        <dbReference type="SAM" id="Coils"/>
    </source>
</evidence>
<feature type="coiled-coil region" evidence="1">
    <location>
        <begin position="137"/>
        <end position="164"/>
    </location>
</feature>
<dbReference type="InterPro" id="IPR045255">
    <property type="entry name" value="RanBP1-like"/>
</dbReference>
<dbReference type="EMBL" id="HG805918">
    <property type="protein sequence ID" value="CDW54845.1"/>
    <property type="molecule type" value="Genomic_DNA"/>
</dbReference>
<evidence type="ECO:0000313" key="4">
    <source>
        <dbReference type="Proteomes" id="UP000030665"/>
    </source>
</evidence>
<name>A0A077Z824_TRITR</name>
<feature type="compositionally biased region" description="Acidic residues" evidence="2">
    <location>
        <begin position="18"/>
        <end position="31"/>
    </location>
</feature>
<proteinExistence type="predicted"/>
<dbReference type="GO" id="GO:0006606">
    <property type="term" value="P:protein import into nucleus"/>
    <property type="evidence" value="ECO:0007669"/>
    <property type="project" value="TreeGrafter"/>
</dbReference>
<dbReference type="PANTHER" id="PTHR23138">
    <property type="entry name" value="RAN BINDING PROTEIN"/>
    <property type="match status" value="1"/>
</dbReference>
<protein>
    <submittedName>
        <fullName evidence="3">Nuclear pore complex protein Nup50</fullName>
    </submittedName>
</protein>
<dbReference type="Proteomes" id="UP000030665">
    <property type="component" value="Unassembled WGS sequence"/>
</dbReference>
<dbReference type="Gene3D" id="2.30.29.30">
    <property type="entry name" value="Pleckstrin-homology domain (PH domain)/Phosphotyrosine-binding domain (PTB)"/>
    <property type="match status" value="1"/>
</dbReference>
<evidence type="ECO:0000256" key="2">
    <source>
        <dbReference type="SAM" id="MobiDB-lite"/>
    </source>
</evidence>
<dbReference type="PANTHER" id="PTHR23138:SF141">
    <property type="entry name" value="NUCLEAR PORE COMPLEX PROTEIN NUP50"/>
    <property type="match status" value="1"/>
</dbReference>
<dbReference type="OrthoDB" id="10062131at2759"/>
<dbReference type="CDD" id="cd13170">
    <property type="entry name" value="RanBD_NUP50"/>
    <property type="match status" value="1"/>
</dbReference>
<keyword evidence="4" id="KW-1185">Reference proteome</keyword>
<dbReference type="AlphaFoldDB" id="A0A077Z824"/>
<reference evidence="3" key="1">
    <citation type="submission" date="2014-01" db="EMBL/GenBank/DDBJ databases">
        <authorList>
            <person name="Aslett M."/>
        </authorList>
    </citation>
    <scope>NUCLEOTIDE SEQUENCE</scope>
</reference>
<dbReference type="InterPro" id="IPR011993">
    <property type="entry name" value="PH-like_dom_sf"/>
</dbReference>
<reference evidence="3" key="2">
    <citation type="submission" date="2014-03" db="EMBL/GenBank/DDBJ databases">
        <title>The whipworm genome and dual-species transcriptomics of an intimate host-pathogen interaction.</title>
        <authorList>
            <person name="Foth B.J."/>
            <person name="Tsai I.J."/>
            <person name="Reid A.J."/>
            <person name="Bancroft A.J."/>
            <person name="Nichol S."/>
            <person name="Tracey A."/>
            <person name="Holroyd N."/>
            <person name="Cotton J.A."/>
            <person name="Stanley E.J."/>
            <person name="Zarowiecki M."/>
            <person name="Liu J.Z."/>
            <person name="Huckvale T."/>
            <person name="Cooper P.J."/>
            <person name="Grencis R.K."/>
            <person name="Berriman M."/>
        </authorList>
    </citation>
    <scope>NUCLEOTIDE SEQUENCE [LARGE SCALE GENOMIC DNA]</scope>
</reference>
<sequence>MFSGSLFPSVSARAVAEDKEEEDEEQGEDDAPPIVTPTILPEDGSIHDVRCKLYYMDDDKKYNDFGIGQLYVKPLTSGRVQLIIRADNSLGNLIFNVAIDQSTPITKAGKNGLSIVVVPNPPIKKASGDQPTVALLRVKTDVQLTELLDKIEEAKKEASCLRNLAKS</sequence>
<keyword evidence="1" id="KW-0175">Coiled coil</keyword>